<evidence type="ECO:0000313" key="1">
    <source>
        <dbReference type="EMBL" id="GJM92843.1"/>
    </source>
</evidence>
<protein>
    <submittedName>
        <fullName evidence="1">Uncharacterized protein</fullName>
    </submittedName>
</protein>
<organism evidence="1 2">
    <name type="scientific">Eleusine coracana subsp. coracana</name>
    <dbReference type="NCBI Taxonomy" id="191504"/>
    <lineage>
        <taxon>Eukaryota</taxon>
        <taxon>Viridiplantae</taxon>
        <taxon>Streptophyta</taxon>
        <taxon>Embryophyta</taxon>
        <taxon>Tracheophyta</taxon>
        <taxon>Spermatophyta</taxon>
        <taxon>Magnoliopsida</taxon>
        <taxon>Liliopsida</taxon>
        <taxon>Poales</taxon>
        <taxon>Poaceae</taxon>
        <taxon>PACMAD clade</taxon>
        <taxon>Chloridoideae</taxon>
        <taxon>Cynodonteae</taxon>
        <taxon>Eleusininae</taxon>
        <taxon>Eleusine</taxon>
    </lineage>
</organism>
<evidence type="ECO:0000313" key="2">
    <source>
        <dbReference type="Proteomes" id="UP001054889"/>
    </source>
</evidence>
<reference evidence="1" key="1">
    <citation type="journal article" date="2018" name="DNA Res.">
        <title>Multiple hybrid de novo genome assembly of finger millet, an orphan allotetraploid crop.</title>
        <authorList>
            <person name="Hatakeyama M."/>
            <person name="Aluri S."/>
            <person name="Balachadran M.T."/>
            <person name="Sivarajan S.R."/>
            <person name="Patrignani A."/>
            <person name="Gruter S."/>
            <person name="Poveda L."/>
            <person name="Shimizu-Inatsugi R."/>
            <person name="Baeten J."/>
            <person name="Francoijs K.J."/>
            <person name="Nataraja K.N."/>
            <person name="Reddy Y.A.N."/>
            <person name="Phadnis S."/>
            <person name="Ravikumar R.L."/>
            <person name="Schlapbach R."/>
            <person name="Sreeman S.M."/>
            <person name="Shimizu K.K."/>
        </authorList>
    </citation>
    <scope>NUCLEOTIDE SEQUENCE</scope>
</reference>
<accession>A0AAV5C4T6</accession>
<keyword evidence="2" id="KW-1185">Reference proteome</keyword>
<reference evidence="1" key="2">
    <citation type="submission" date="2021-12" db="EMBL/GenBank/DDBJ databases">
        <title>Resequencing data analysis of finger millet.</title>
        <authorList>
            <person name="Hatakeyama M."/>
            <person name="Aluri S."/>
            <person name="Balachadran M.T."/>
            <person name="Sivarajan S.R."/>
            <person name="Poveda L."/>
            <person name="Shimizu-Inatsugi R."/>
            <person name="Schlapbach R."/>
            <person name="Sreeman S.M."/>
            <person name="Shimizu K.K."/>
        </authorList>
    </citation>
    <scope>NUCLEOTIDE SEQUENCE</scope>
</reference>
<proteinExistence type="predicted"/>
<dbReference type="Proteomes" id="UP001054889">
    <property type="component" value="Unassembled WGS sequence"/>
</dbReference>
<name>A0AAV5C4T6_ELECO</name>
<dbReference type="EMBL" id="BQKI01000004">
    <property type="protein sequence ID" value="GJM92843.1"/>
    <property type="molecule type" value="Genomic_DNA"/>
</dbReference>
<gene>
    <name evidence="1" type="primary">ga09347</name>
    <name evidence="1" type="ORF">PR202_ga09347</name>
</gene>
<sequence length="84" mass="9051">MMDAKVPAARAAGAVRFGGRGEAGVAERLPAAGCDGARLEAEVVVELAAEEKMMRVEKVRIGVMCECRYVGVNEGLRYLQHFLL</sequence>
<comment type="caution">
    <text evidence="1">The sequence shown here is derived from an EMBL/GenBank/DDBJ whole genome shotgun (WGS) entry which is preliminary data.</text>
</comment>
<dbReference type="AlphaFoldDB" id="A0AAV5C4T6"/>